<accession>A0A1X3RN92</accession>
<evidence type="ECO:0000313" key="2">
    <source>
        <dbReference type="EMBL" id="OSN03203.1"/>
    </source>
</evidence>
<protein>
    <submittedName>
        <fullName evidence="2">Uncharacterized protein</fullName>
    </submittedName>
</protein>
<feature type="compositionally biased region" description="Basic and acidic residues" evidence="1">
    <location>
        <begin position="73"/>
        <end position="89"/>
    </location>
</feature>
<evidence type="ECO:0000256" key="1">
    <source>
        <dbReference type="SAM" id="MobiDB-lite"/>
    </source>
</evidence>
<organism evidence="2 3">
    <name type="scientific">Lonsdalea iberica</name>
    <dbReference type="NCBI Taxonomy" id="1082703"/>
    <lineage>
        <taxon>Bacteria</taxon>
        <taxon>Pseudomonadati</taxon>
        <taxon>Pseudomonadota</taxon>
        <taxon>Gammaproteobacteria</taxon>
        <taxon>Enterobacterales</taxon>
        <taxon>Pectobacteriaceae</taxon>
        <taxon>Lonsdalea</taxon>
    </lineage>
</organism>
<comment type="caution">
    <text evidence="2">The sequence shown here is derived from an EMBL/GenBank/DDBJ whole genome shotgun (WGS) entry which is preliminary data.</text>
</comment>
<reference evidence="2 3" key="1">
    <citation type="submission" date="2016-02" db="EMBL/GenBank/DDBJ databases">
        <title>Species-wide whole genome sequencing reveals diversity, host range in Lonsdalea quercina.</title>
        <authorList>
            <person name="Li Y."/>
        </authorList>
    </citation>
    <scope>NUCLEOTIDE SEQUENCE [LARGE SCALE GENOMIC DNA]</scope>
    <source>
        <strain evidence="2 3">LMG 26264</strain>
    </source>
</reference>
<dbReference type="EMBL" id="LUTP01000064">
    <property type="protein sequence ID" value="OSN03203.1"/>
    <property type="molecule type" value="Genomic_DNA"/>
</dbReference>
<gene>
    <name evidence="2" type="ORF">AU511_15500</name>
</gene>
<evidence type="ECO:0000313" key="3">
    <source>
        <dbReference type="Proteomes" id="UP000194020"/>
    </source>
</evidence>
<name>A0A1X3RN92_9GAMM</name>
<sequence>MMRTRHNSARRAVTQGARAEAASRFDRLSVCLRDANHEKRGRIAITSDEITCDAVSLGARNTTAGQANVLPRSRRDGHTTQPTHKESGS</sequence>
<proteinExistence type="predicted"/>
<feature type="region of interest" description="Disordered" evidence="1">
    <location>
        <begin position="63"/>
        <end position="89"/>
    </location>
</feature>
<dbReference type="Proteomes" id="UP000194020">
    <property type="component" value="Unassembled WGS sequence"/>
</dbReference>
<feature type="region of interest" description="Disordered" evidence="1">
    <location>
        <begin position="1"/>
        <end position="20"/>
    </location>
</feature>
<dbReference type="AlphaFoldDB" id="A0A1X3RN92"/>